<dbReference type="GO" id="GO:0005737">
    <property type="term" value="C:cytoplasm"/>
    <property type="evidence" value="ECO:0007669"/>
    <property type="project" value="TreeGrafter"/>
</dbReference>
<dbReference type="RefSeq" id="WP_128776227.1">
    <property type="nucleotide sequence ID" value="NZ_RYFI01000003.1"/>
</dbReference>
<evidence type="ECO:0000256" key="2">
    <source>
        <dbReference type="HAMAP-Rule" id="MF_00634"/>
    </source>
</evidence>
<dbReference type="SUPFAM" id="SSF69786">
    <property type="entry name" value="YggU-like"/>
    <property type="match status" value="1"/>
</dbReference>
<comment type="caution">
    <text evidence="3">The sequence shown here is derived from an EMBL/GenBank/DDBJ whole genome shotgun (WGS) entry which is preliminary data.</text>
</comment>
<dbReference type="InterPro" id="IPR036591">
    <property type="entry name" value="YggU-like_sf"/>
</dbReference>
<comment type="similarity">
    <text evidence="1 2">Belongs to the UPF0235 family.</text>
</comment>
<evidence type="ECO:0000256" key="1">
    <source>
        <dbReference type="ARBA" id="ARBA00010364"/>
    </source>
</evidence>
<gene>
    <name evidence="3" type="ORF">EK403_04030</name>
</gene>
<dbReference type="OrthoDB" id="9801972at2"/>
<reference evidence="3 4" key="1">
    <citation type="submission" date="2018-12" db="EMBL/GenBank/DDBJ databases">
        <title>bacterium Hansschlegelia zhihuaiae S113.</title>
        <authorList>
            <person name="He J."/>
        </authorList>
    </citation>
    <scope>NUCLEOTIDE SEQUENCE [LARGE SCALE GENOMIC DNA]</scope>
    <source>
        <strain evidence="3 4">S 113</strain>
    </source>
</reference>
<dbReference type="Gene3D" id="3.30.1200.10">
    <property type="entry name" value="YggU-like"/>
    <property type="match status" value="1"/>
</dbReference>
<sequence length="106" mass="11358">MSAGRPYCLVPDGVRLAVKLTPRSSRTVRGGIANLAEGRAALQIKVTAPPVDGEANKAVIAFLARELRLRPSDISIESGQSARWKMIHLSGDGPELIARVEAWIAD</sequence>
<proteinExistence type="inferred from homology"/>
<dbReference type="PANTHER" id="PTHR13420:SF7">
    <property type="entry name" value="UPF0235 PROTEIN C15ORF40"/>
    <property type="match status" value="1"/>
</dbReference>
<dbReference type="SMART" id="SM01152">
    <property type="entry name" value="DUF167"/>
    <property type="match status" value="1"/>
</dbReference>
<evidence type="ECO:0000313" key="4">
    <source>
        <dbReference type="Proteomes" id="UP000289708"/>
    </source>
</evidence>
<keyword evidence="4" id="KW-1185">Reference proteome</keyword>
<dbReference type="PANTHER" id="PTHR13420">
    <property type="entry name" value="UPF0235 PROTEIN C15ORF40"/>
    <property type="match status" value="1"/>
</dbReference>
<evidence type="ECO:0000313" key="3">
    <source>
        <dbReference type="EMBL" id="RXF74577.1"/>
    </source>
</evidence>
<protein>
    <recommendedName>
        <fullName evidence="2">UPF0235 protein EK403_04030</fullName>
    </recommendedName>
</protein>
<dbReference type="Pfam" id="PF02594">
    <property type="entry name" value="DUF167"/>
    <property type="match status" value="1"/>
</dbReference>
<dbReference type="HAMAP" id="MF_00634">
    <property type="entry name" value="UPF0235"/>
    <property type="match status" value="1"/>
</dbReference>
<dbReference type="NCBIfam" id="TIGR00251">
    <property type="entry name" value="DUF167 family protein"/>
    <property type="match status" value="1"/>
</dbReference>
<dbReference type="EMBL" id="RYFI01000003">
    <property type="protein sequence ID" value="RXF74577.1"/>
    <property type="molecule type" value="Genomic_DNA"/>
</dbReference>
<accession>A0A4Q0MLA7</accession>
<organism evidence="3 4">
    <name type="scientific">Hansschlegelia zhihuaiae</name>
    <dbReference type="NCBI Taxonomy" id="405005"/>
    <lineage>
        <taxon>Bacteria</taxon>
        <taxon>Pseudomonadati</taxon>
        <taxon>Pseudomonadota</taxon>
        <taxon>Alphaproteobacteria</taxon>
        <taxon>Hyphomicrobiales</taxon>
        <taxon>Methylopilaceae</taxon>
        <taxon>Hansschlegelia</taxon>
    </lineage>
</organism>
<dbReference type="InterPro" id="IPR003746">
    <property type="entry name" value="DUF167"/>
</dbReference>
<dbReference type="AlphaFoldDB" id="A0A4Q0MLA7"/>
<dbReference type="Proteomes" id="UP000289708">
    <property type="component" value="Unassembled WGS sequence"/>
</dbReference>
<name>A0A4Q0MLA7_9HYPH</name>